<evidence type="ECO:0000256" key="11">
    <source>
        <dbReference type="SAM" id="Phobius"/>
    </source>
</evidence>
<evidence type="ECO:0000256" key="9">
    <source>
        <dbReference type="ARBA" id="ARBA00023306"/>
    </source>
</evidence>
<evidence type="ECO:0000256" key="3">
    <source>
        <dbReference type="ARBA" id="ARBA00021907"/>
    </source>
</evidence>
<feature type="domain" description="FtsX extracellular" evidence="13">
    <location>
        <begin position="68"/>
        <end position="158"/>
    </location>
</feature>
<evidence type="ECO:0000256" key="8">
    <source>
        <dbReference type="ARBA" id="ARBA00023136"/>
    </source>
</evidence>
<dbReference type="PIRSF" id="PIRSF003097">
    <property type="entry name" value="FtsX"/>
    <property type="match status" value="1"/>
</dbReference>
<dbReference type="EMBL" id="ACWF01000004">
    <property type="protein sequence ID" value="EHL79652.1"/>
    <property type="molecule type" value="Genomic_DNA"/>
</dbReference>
<keyword evidence="7 11" id="KW-1133">Transmembrane helix</keyword>
<dbReference type="Proteomes" id="UP000011747">
    <property type="component" value="Unassembled WGS sequence"/>
</dbReference>
<dbReference type="Gene3D" id="3.30.70.3040">
    <property type="match status" value="1"/>
</dbReference>
<dbReference type="PANTHER" id="PTHR47755:SF1">
    <property type="entry name" value="CELL DIVISION PROTEIN FTSX"/>
    <property type="match status" value="1"/>
</dbReference>
<evidence type="ECO:0000256" key="1">
    <source>
        <dbReference type="ARBA" id="ARBA00004651"/>
    </source>
</evidence>
<evidence type="ECO:0000256" key="2">
    <source>
        <dbReference type="ARBA" id="ARBA00007379"/>
    </source>
</evidence>
<keyword evidence="8 10" id="KW-0472">Membrane</keyword>
<dbReference type="InterPro" id="IPR004513">
    <property type="entry name" value="FtsX"/>
</dbReference>
<dbReference type="AlphaFoldDB" id="G9QGS5"/>
<reference evidence="14 15" key="1">
    <citation type="submission" date="2011-09" db="EMBL/GenBank/DDBJ databases">
        <title>The Genome Sequence of Bacillus smithii 7_3_47FAA.</title>
        <authorList>
            <consortium name="The Broad Institute Genome Sequencing Platform"/>
            <person name="Earl A."/>
            <person name="Ward D."/>
            <person name="Feldgarden M."/>
            <person name="Gevers D."/>
            <person name="Daigneault M."/>
            <person name="Strauss J."/>
            <person name="Allen-Vercoe E."/>
            <person name="Young S.K."/>
            <person name="Zeng Q."/>
            <person name="Gargeya S."/>
            <person name="Fitzgerald M."/>
            <person name="Haas B."/>
            <person name="Abouelleil A."/>
            <person name="Alvarado L."/>
            <person name="Arachchi H.M."/>
            <person name="Berlin A."/>
            <person name="Brown A."/>
            <person name="Chapman S.B."/>
            <person name="Chen Z."/>
            <person name="Dunbar C."/>
            <person name="Freedman E."/>
            <person name="Gearin G."/>
            <person name="Goldberg J."/>
            <person name="Griggs A."/>
            <person name="Gujja S."/>
            <person name="Heiman D."/>
            <person name="Howarth C."/>
            <person name="Larson L."/>
            <person name="Lui A."/>
            <person name="MacDonald P.J.P."/>
            <person name="Montmayeur A."/>
            <person name="Murphy C."/>
            <person name="Neiman D."/>
            <person name="Pearson M."/>
            <person name="Priest M."/>
            <person name="Roberts A."/>
            <person name="Saif S."/>
            <person name="Shea T."/>
            <person name="Shenoy N."/>
            <person name="Sisk P."/>
            <person name="Stolte C."/>
            <person name="Sykes S."/>
            <person name="Wortman J."/>
            <person name="Nusbaum C."/>
            <person name="Birren B."/>
        </authorList>
    </citation>
    <scope>NUCLEOTIDE SEQUENCE [LARGE SCALE GENOMIC DNA]</scope>
    <source>
        <strain evidence="14 15">7_3_47FAA</strain>
    </source>
</reference>
<evidence type="ECO:0000259" key="12">
    <source>
        <dbReference type="Pfam" id="PF02687"/>
    </source>
</evidence>
<evidence type="ECO:0000259" key="13">
    <source>
        <dbReference type="Pfam" id="PF18075"/>
    </source>
</evidence>
<dbReference type="PANTHER" id="PTHR47755">
    <property type="entry name" value="CELL DIVISION PROTEIN FTSX"/>
    <property type="match status" value="1"/>
</dbReference>
<feature type="transmembrane region" description="Helical" evidence="11">
    <location>
        <begin position="231"/>
        <end position="253"/>
    </location>
</feature>
<keyword evidence="6 11" id="KW-0812">Transmembrane</keyword>
<keyword evidence="4 10" id="KW-1003">Cell membrane</keyword>
<gene>
    <name evidence="14" type="ORF">HMPREF1015_00984</name>
</gene>
<feature type="transmembrane region" description="Helical" evidence="11">
    <location>
        <begin position="273"/>
        <end position="297"/>
    </location>
</feature>
<evidence type="ECO:0000313" key="14">
    <source>
        <dbReference type="EMBL" id="EHL79652.1"/>
    </source>
</evidence>
<protein>
    <recommendedName>
        <fullName evidence="3 10">Cell division protein FtsX</fullName>
    </recommendedName>
</protein>
<keyword evidence="5 10" id="KW-0132">Cell division</keyword>
<keyword evidence="15" id="KW-1185">Reference proteome</keyword>
<evidence type="ECO:0000256" key="5">
    <source>
        <dbReference type="ARBA" id="ARBA00022618"/>
    </source>
</evidence>
<accession>G9QGS5</accession>
<proteinExistence type="inferred from homology"/>
<dbReference type="Pfam" id="PF18075">
    <property type="entry name" value="FtsX_ECD"/>
    <property type="match status" value="1"/>
</dbReference>
<evidence type="ECO:0000256" key="10">
    <source>
        <dbReference type="PIRNR" id="PIRNR003097"/>
    </source>
</evidence>
<dbReference type="NCBIfam" id="NF038347">
    <property type="entry name" value="FtsX_Gpos"/>
    <property type="match status" value="1"/>
</dbReference>
<evidence type="ECO:0000256" key="6">
    <source>
        <dbReference type="ARBA" id="ARBA00022692"/>
    </source>
</evidence>
<comment type="function">
    <text evidence="10">Part of the ABC transporter FtsEX involved in asymmetric cellular division facilitating the initiation of sporulation.</text>
</comment>
<dbReference type="InterPro" id="IPR040690">
    <property type="entry name" value="FtsX_ECD"/>
</dbReference>
<evidence type="ECO:0000256" key="4">
    <source>
        <dbReference type="ARBA" id="ARBA00022475"/>
    </source>
</evidence>
<organism evidence="14 15">
    <name type="scientific">Bacillus smithii 7_3_47FAA</name>
    <dbReference type="NCBI Taxonomy" id="665952"/>
    <lineage>
        <taxon>Bacteria</taxon>
        <taxon>Bacillati</taxon>
        <taxon>Bacillota</taxon>
        <taxon>Bacilli</taxon>
        <taxon>Bacillales</taxon>
        <taxon>Bacillaceae</taxon>
        <taxon>Bacillus</taxon>
    </lineage>
</organism>
<dbReference type="Pfam" id="PF02687">
    <property type="entry name" value="FtsX"/>
    <property type="match status" value="1"/>
</dbReference>
<dbReference type="GO" id="GO:0005886">
    <property type="term" value="C:plasma membrane"/>
    <property type="evidence" value="ECO:0007669"/>
    <property type="project" value="UniProtKB-SubCell"/>
</dbReference>
<feature type="domain" description="ABC3 transporter permease C-terminal" evidence="12">
    <location>
        <begin position="181"/>
        <end position="302"/>
    </location>
</feature>
<feature type="transmembrane region" description="Helical" evidence="11">
    <location>
        <begin position="178"/>
        <end position="198"/>
    </location>
</feature>
<comment type="subcellular location">
    <subcellularLocation>
        <location evidence="1">Cell membrane</location>
        <topology evidence="1">Multi-pass membrane protein</topology>
    </subcellularLocation>
</comment>
<dbReference type="PATRIC" id="fig|665952.3.peg.94"/>
<dbReference type="InterPro" id="IPR058204">
    <property type="entry name" value="FtsX_firmicutes-type"/>
</dbReference>
<sequence length="303" mass="34959">MTSSEVSTDMKARTVRRHFRESFKSLGRNGWMTFASVSAVTVTLLMVGVFLIILFNMNKAATDMEKDVEIRVHIALNANKQDEQELKEQIESMPQVKSVQFSSKEQELQNLIKDMGDEFKLFKQDNPLYDVFIVKTKNPKDTSKVAEKISHFDHTEKVVYGEKKIKKLFRVLETARNVSLVLLIGLLFTAMFLISNTIKMNIFSRRKEIEIMRLVGATNSFIRWPFLLEGLWIGILGSVIPIAFVAVVYKVIYQYFQTHVHDHFIQILSYTPFVFQVSAIILLVGVFIGMWGSFLSVRRFLKI</sequence>
<keyword evidence="9 10" id="KW-0131">Cell cycle</keyword>
<dbReference type="HOGENOM" id="CLU_073546_2_2_9"/>
<comment type="caution">
    <text evidence="14">The sequence shown here is derived from an EMBL/GenBank/DDBJ whole genome shotgun (WGS) entry which is preliminary data.</text>
</comment>
<evidence type="ECO:0000313" key="15">
    <source>
        <dbReference type="Proteomes" id="UP000011747"/>
    </source>
</evidence>
<dbReference type="InterPro" id="IPR003838">
    <property type="entry name" value="ABC3_permease_C"/>
</dbReference>
<comment type="similarity">
    <text evidence="2 10">Belongs to the ABC-4 integral membrane protein family. FtsX subfamily.</text>
</comment>
<evidence type="ECO:0000256" key="7">
    <source>
        <dbReference type="ARBA" id="ARBA00022989"/>
    </source>
</evidence>
<feature type="transmembrane region" description="Helical" evidence="11">
    <location>
        <begin position="30"/>
        <end position="55"/>
    </location>
</feature>
<dbReference type="GO" id="GO:0051301">
    <property type="term" value="P:cell division"/>
    <property type="evidence" value="ECO:0007669"/>
    <property type="project" value="UniProtKB-KW"/>
</dbReference>
<name>G9QGS5_9BACI</name>